<evidence type="ECO:0000256" key="1">
    <source>
        <dbReference type="SAM" id="MobiDB-lite"/>
    </source>
</evidence>
<dbReference type="EMBL" id="CP114040">
    <property type="protein sequence ID" value="WAS95972.1"/>
    <property type="molecule type" value="Genomic_DNA"/>
</dbReference>
<evidence type="ECO:0008006" key="4">
    <source>
        <dbReference type="Google" id="ProtNLM"/>
    </source>
</evidence>
<sequence>MTRRSIVGALLLLSPACAERNHDTDSPAGVDTTGGAETTGGETEGAAVLSPAGFGRRFAQAACAKVFDCCSPVDVRRLFLTFPEEAVSDRSACEEFHARKFDRFVRGVAGSALEGRSEWDGEAAAACVERLNAMSCDEYSALVRPHDAGMIACRVLTGKVSPAGACRSDGECIRGFCRGAAQWQEGACAELPAVGEVCPDDRCEAGARCDWATAPGVCAALKADGEACRSDDECRSNGCSAPVFGAGECGEPRVCDGDPADDEDVIATCVLDQGDARIQCKLGGADAWSCDCLERGEVEAHCSPGLNDPHADVCRQFNCCP</sequence>
<feature type="region of interest" description="Disordered" evidence="1">
    <location>
        <begin position="22"/>
        <end position="43"/>
    </location>
</feature>
<name>A0ABY7HA42_9BACT</name>
<evidence type="ECO:0000313" key="2">
    <source>
        <dbReference type="EMBL" id="WAS95972.1"/>
    </source>
</evidence>
<organism evidence="2 3">
    <name type="scientific">Nannocystis punicea</name>
    <dbReference type="NCBI Taxonomy" id="2995304"/>
    <lineage>
        <taxon>Bacteria</taxon>
        <taxon>Pseudomonadati</taxon>
        <taxon>Myxococcota</taxon>
        <taxon>Polyangia</taxon>
        <taxon>Nannocystales</taxon>
        <taxon>Nannocystaceae</taxon>
        <taxon>Nannocystis</taxon>
    </lineage>
</organism>
<proteinExistence type="predicted"/>
<gene>
    <name evidence="2" type="ORF">O0S08_07385</name>
</gene>
<protein>
    <recommendedName>
        <fullName evidence="4">Dickkopf N-terminal cysteine-rich domain-containing protein</fullName>
    </recommendedName>
</protein>
<dbReference type="Proteomes" id="UP001164459">
    <property type="component" value="Chromosome"/>
</dbReference>
<keyword evidence="3" id="KW-1185">Reference proteome</keyword>
<feature type="compositionally biased region" description="Low complexity" evidence="1">
    <location>
        <begin position="33"/>
        <end position="43"/>
    </location>
</feature>
<evidence type="ECO:0000313" key="3">
    <source>
        <dbReference type="Proteomes" id="UP001164459"/>
    </source>
</evidence>
<accession>A0ABY7HA42</accession>
<reference evidence="2" key="1">
    <citation type="submission" date="2022-11" db="EMBL/GenBank/DDBJ databases">
        <title>Minimal conservation of predation-associated metabolite biosynthetic gene clusters underscores biosynthetic potential of Myxococcota including descriptions for ten novel species: Archangium lansinium sp. nov., Myxococcus landrumus sp. nov., Nannocystis bai.</title>
        <authorList>
            <person name="Ahearne A."/>
            <person name="Stevens C."/>
            <person name="Dowd S."/>
        </authorList>
    </citation>
    <scope>NUCLEOTIDE SEQUENCE</scope>
    <source>
        <strain evidence="2">Fl3</strain>
    </source>
</reference>
<dbReference type="RefSeq" id="WP_269038314.1">
    <property type="nucleotide sequence ID" value="NZ_CP114040.1"/>
</dbReference>